<dbReference type="InterPro" id="IPR052233">
    <property type="entry name" value="Rho-type_GEFs"/>
</dbReference>
<dbReference type="CDD" id="cd00160">
    <property type="entry name" value="RhoGEF"/>
    <property type="match status" value="1"/>
</dbReference>
<evidence type="ECO:0000256" key="2">
    <source>
        <dbReference type="SAM" id="MobiDB-lite"/>
    </source>
</evidence>
<dbReference type="PROSITE" id="PS50003">
    <property type="entry name" value="PH_DOMAIN"/>
    <property type="match status" value="1"/>
</dbReference>
<evidence type="ECO:0000256" key="1">
    <source>
        <dbReference type="ARBA" id="ARBA00022658"/>
    </source>
</evidence>
<dbReference type="PANTHER" id="PTHR46572:SF1">
    <property type="entry name" value="RHO1 GUANINE NUCLEOTIDE EXCHANGE FACTOR TUS1"/>
    <property type="match status" value="1"/>
</dbReference>
<gene>
    <name evidence="6" type="ORF">BDV98DRAFT_563158</name>
</gene>
<evidence type="ECO:0008006" key="8">
    <source>
        <dbReference type="Google" id="ProtNLM"/>
    </source>
</evidence>
<accession>A0A5C3QR44</accession>
<dbReference type="STRING" id="1884261.A0A5C3QR44"/>
<dbReference type="SMART" id="SM00233">
    <property type="entry name" value="PH"/>
    <property type="match status" value="1"/>
</dbReference>
<keyword evidence="7" id="KW-1185">Reference proteome</keyword>
<dbReference type="SUPFAM" id="SSF48065">
    <property type="entry name" value="DBL homology domain (DH-domain)"/>
    <property type="match status" value="1"/>
</dbReference>
<evidence type="ECO:0000313" key="6">
    <source>
        <dbReference type="EMBL" id="TFL03848.1"/>
    </source>
</evidence>
<dbReference type="Gene3D" id="1.20.900.10">
    <property type="entry name" value="Dbl homology (DH) domain"/>
    <property type="match status" value="1"/>
</dbReference>
<evidence type="ECO:0000259" key="3">
    <source>
        <dbReference type="PROSITE" id="PS50003"/>
    </source>
</evidence>
<dbReference type="SMART" id="SM00325">
    <property type="entry name" value="RhoGEF"/>
    <property type="match status" value="1"/>
</dbReference>
<feature type="region of interest" description="Disordered" evidence="2">
    <location>
        <begin position="1"/>
        <end position="83"/>
    </location>
</feature>
<dbReference type="PANTHER" id="PTHR46572">
    <property type="entry name" value="RHO1 GDP-GTP EXCHANGE PROTEIN 1-RELATED"/>
    <property type="match status" value="1"/>
</dbReference>
<dbReference type="SMART" id="SM00036">
    <property type="entry name" value="CNH"/>
    <property type="match status" value="1"/>
</dbReference>
<evidence type="ECO:0000259" key="5">
    <source>
        <dbReference type="PROSITE" id="PS50219"/>
    </source>
</evidence>
<evidence type="ECO:0000313" key="7">
    <source>
        <dbReference type="Proteomes" id="UP000305067"/>
    </source>
</evidence>
<sequence length="949" mass="106981">MPSPDLRPKGARRPTIMRTPPQQQLENPWDVWDIDPPQPDSNFIYPRPVSMAAESPTPARGFDRRTQTFNASSGPSSFSPNRIPFPEPQIYHRSESLRPTPPLRHRPSHSDAGHGVHPMYMHRGDSTISHASSYRDDISTESFEQESEEAFTCALTEQQLKSAEGLEEFQSGHLPEIDQEWHRLVPPEALEALGKQEVQRQSVIFESIKGERDYVADLQAVQDVFIGPLRAANPPIIDPRNVSAFIGEVFGNLSQILAHHRRIAAALFARQKDQHPVVLSIADLVLDTALKSEFRTAYETYIKHYPLAESHHRKELKKNAAYQAFIQSAAKDPRIRKRDLITFLSRPCTRLPRLNLLLEQSLKLTEKGHEHPDLETLPIIIGVLKDCIRSTQPGIEAAESKVKFWALCESLVFQKGEIMDMDLYEPGRTLIHSGPLVRKIREEWSGWTDLQVALLDNFMLLTREEARPNGQIKRYLMSRPLPLSFLRLGLFTGPPETRKESAKDGRLLDSFRYTHTQLYPFTVYHATSKFNRRYTLYASSEAVRKAWHDKLLDAVAISNARLEGNMFFAPRDLTSRTFGIGTSAKLTAGRPSYATVCSVKGKKWMLVGTSNGIYVGHYGDSKFTKVLNYSTSAMASVYTYSDKVFDMFVVLYEGSLLCYSLHAMVRAAEGQEDVRTLSRSAEQIDTGVMFFRLAVVQKRVLLIYGSKRTLHSPSLTVLEAVDLSLRKQSPKRATNTLNSFRPFGEPGYIAKDAYDVVPLMRNIAVATLDGMAILDPTNVAKSSAALVPDWETTHANPPMASLKTRISTARPLGIVRCDTKDELLMIYDAYGFYITKHGKPTRASGYIKWESKATSYTSHGRHILLFSFQFIEIRELNTGRLVQAIEGQDIRLLYSPLDFGQDGSIVVAMRQDTKGGQEGFSDNVVELSETAEVVSTPRQGIALWDEWDM</sequence>
<feature type="domain" description="DH" evidence="4">
    <location>
        <begin position="199"/>
        <end position="394"/>
    </location>
</feature>
<dbReference type="SUPFAM" id="SSF50729">
    <property type="entry name" value="PH domain-like"/>
    <property type="match status" value="1"/>
</dbReference>
<keyword evidence="1" id="KW-0344">Guanine-nucleotide releasing factor</keyword>
<dbReference type="Pfam" id="PF00780">
    <property type="entry name" value="CNH"/>
    <property type="match status" value="1"/>
</dbReference>
<dbReference type="EMBL" id="ML178819">
    <property type="protein sequence ID" value="TFL03848.1"/>
    <property type="molecule type" value="Genomic_DNA"/>
</dbReference>
<dbReference type="OrthoDB" id="2272012at2759"/>
<dbReference type="InterPro" id="IPR011993">
    <property type="entry name" value="PH-like_dom_sf"/>
</dbReference>
<proteinExistence type="predicted"/>
<organism evidence="6 7">
    <name type="scientific">Pterulicium gracile</name>
    <dbReference type="NCBI Taxonomy" id="1884261"/>
    <lineage>
        <taxon>Eukaryota</taxon>
        <taxon>Fungi</taxon>
        <taxon>Dikarya</taxon>
        <taxon>Basidiomycota</taxon>
        <taxon>Agaricomycotina</taxon>
        <taxon>Agaricomycetes</taxon>
        <taxon>Agaricomycetidae</taxon>
        <taxon>Agaricales</taxon>
        <taxon>Pleurotineae</taxon>
        <taxon>Pterulaceae</taxon>
        <taxon>Pterulicium</taxon>
    </lineage>
</organism>
<dbReference type="PROSITE" id="PS50219">
    <property type="entry name" value="CNH"/>
    <property type="match status" value="1"/>
</dbReference>
<dbReference type="InterPro" id="IPR000219">
    <property type="entry name" value="DH_dom"/>
</dbReference>
<feature type="domain" description="CNH" evidence="5">
    <location>
        <begin position="591"/>
        <end position="900"/>
    </location>
</feature>
<dbReference type="PROSITE" id="PS50010">
    <property type="entry name" value="DH_2"/>
    <property type="match status" value="1"/>
</dbReference>
<dbReference type="AlphaFoldDB" id="A0A5C3QR44"/>
<dbReference type="Gene3D" id="2.30.29.30">
    <property type="entry name" value="Pleckstrin-homology domain (PH domain)/Phosphotyrosine-binding domain (PTB)"/>
    <property type="match status" value="1"/>
</dbReference>
<reference evidence="6 7" key="1">
    <citation type="journal article" date="2019" name="Nat. Ecol. Evol.">
        <title>Megaphylogeny resolves global patterns of mushroom evolution.</title>
        <authorList>
            <person name="Varga T."/>
            <person name="Krizsan K."/>
            <person name="Foldi C."/>
            <person name="Dima B."/>
            <person name="Sanchez-Garcia M."/>
            <person name="Sanchez-Ramirez S."/>
            <person name="Szollosi G.J."/>
            <person name="Szarkandi J.G."/>
            <person name="Papp V."/>
            <person name="Albert L."/>
            <person name="Andreopoulos W."/>
            <person name="Angelini C."/>
            <person name="Antonin V."/>
            <person name="Barry K.W."/>
            <person name="Bougher N.L."/>
            <person name="Buchanan P."/>
            <person name="Buyck B."/>
            <person name="Bense V."/>
            <person name="Catcheside P."/>
            <person name="Chovatia M."/>
            <person name="Cooper J."/>
            <person name="Damon W."/>
            <person name="Desjardin D."/>
            <person name="Finy P."/>
            <person name="Geml J."/>
            <person name="Haridas S."/>
            <person name="Hughes K."/>
            <person name="Justo A."/>
            <person name="Karasinski D."/>
            <person name="Kautmanova I."/>
            <person name="Kiss B."/>
            <person name="Kocsube S."/>
            <person name="Kotiranta H."/>
            <person name="LaButti K.M."/>
            <person name="Lechner B.E."/>
            <person name="Liimatainen K."/>
            <person name="Lipzen A."/>
            <person name="Lukacs Z."/>
            <person name="Mihaltcheva S."/>
            <person name="Morgado L.N."/>
            <person name="Niskanen T."/>
            <person name="Noordeloos M.E."/>
            <person name="Ohm R.A."/>
            <person name="Ortiz-Santana B."/>
            <person name="Ovrebo C."/>
            <person name="Racz N."/>
            <person name="Riley R."/>
            <person name="Savchenko A."/>
            <person name="Shiryaev A."/>
            <person name="Soop K."/>
            <person name="Spirin V."/>
            <person name="Szebenyi C."/>
            <person name="Tomsovsky M."/>
            <person name="Tulloss R.E."/>
            <person name="Uehling J."/>
            <person name="Grigoriev I.V."/>
            <person name="Vagvolgyi C."/>
            <person name="Papp T."/>
            <person name="Martin F.M."/>
            <person name="Miettinen O."/>
            <person name="Hibbett D.S."/>
            <person name="Nagy L.G."/>
        </authorList>
    </citation>
    <scope>NUCLEOTIDE SEQUENCE [LARGE SCALE GENOMIC DNA]</scope>
    <source>
        <strain evidence="6 7">CBS 309.79</strain>
    </source>
</reference>
<dbReference type="Pfam" id="PF00621">
    <property type="entry name" value="RhoGEF"/>
    <property type="match status" value="1"/>
</dbReference>
<feature type="domain" description="PH" evidence="3">
    <location>
        <begin position="429"/>
        <end position="556"/>
    </location>
</feature>
<evidence type="ECO:0000259" key="4">
    <source>
        <dbReference type="PROSITE" id="PS50010"/>
    </source>
</evidence>
<dbReference type="InterPro" id="IPR001180">
    <property type="entry name" value="CNH_dom"/>
</dbReference>
<dbReference type="InterPro" id="IPR001849">
    <property type="entry name" value="PH_domain"/>
</dbReference>
<dbReference type="Proteomes" id="UP000305067">
    <property type="component" value="Unassembled WGS sequence"/>
</dbReference>
<dbReference type="GO" id="GO:0005085">
    <property type="term" value="F:guanyl-nucleotide exchange factor activity"/>
    <property type="evidence" value="ECO:0007669"/>
    <property type="project" value="UniProtKB-KW"/>
</dbReference>
<dbReference type="InterPro" id="IPR035899">
    <property type="entry name" value="DBL_dom_sf"/>
</dbReference>
<protein>
    <recommendedName>
        <fullName evidence="8">CNH domain-containing protein</fullName>
    </recommendedName>
</protein>
<feature type="compositionally biased region" description="Polar residues" evidence="2">
    <location>
        <begin position="67"/>
        <end position="80"/>
    </location>
</feature>
<name>A0A5C3QR44_9AGAR</name>